<dbReference type="AlphaFoldDB" id="A0A8D9HQS1"/>
<dbReference type="Proteomes" id="UP000694005">
    <property type="component" value="Chromosome A07"/>
</dbReference>
<accession>A0A8D9HQS1</accession>
<protein>
    <submittedName>
        <fullName evidence="1">Uncharacterized protein</fullName>
    </submittedName>
</protein>
<reference evidence="1 2" key="1">
    <citation type="submission" date="2021-07" db="EMBL/GenBank/DDBJ databases">
        <authorList>
            <consortium name="Genoscope - CEA"/>
            <person name="William W."/>
        </authorList>
    </citation>
    <scope>NUCLEOTIDE SEQUENCE [LARGE SCALE GENOMIC DNA]</scope>
</reference>
<dbReference type="EMBL" id="LS974623">
    <property type="protein sequence ID" value="CAG7903377.1"/>
    <property type="molecule type" value="Genomic_DNA"/>
</dbReference>
<dbReference type="Gramene" id="A07p30210.2_BraZ1">
    <property type="protein sequence ID" value="A07p30210.2_BraZ1.CDS.1"/>
    <property type="gene ID" value="A07g30210.2_BraZ1"/>
</dbReference>
<name>A0A8D9HQS1_BRACM</name>
<organism evidence="1 2">
    <name type="scientific">Brassica campestris</name>
    <name type="common">Field mustard</name>
    <dbReference type="NCBI Taxonomy" id="3711"/>
    <lineage>
        <taxon>Eukaryota</taxon>
        <taxon>Viridiplantae</taxon>
        <taxon>Streptophyta</taxon>
        <taxon>Embryophyta</taxon>
        <taxon>Tracheophyta</taxon>
        <taxon>Spermatophyta</taxon>
        <taxon>Magnoliopsida</taxon>
        <taxon>eudicotyledons</taxon>
        <taxon>Gunneridae</taxon>
        <taxon>Pentapetalae</taxon>
        <taxon>rosids</taxon>
        <taxon>malvids</taxon>
        <taxon>Brassicales</taxon>
        <taxon>Brassicaceae</taxon>
        <taxon>Brassiceae</taxon>
        <taxon>Brassica</taxon>
    </lineage>
</organism>
<evidence type="ECO:0000313" key="1">
    <source>
        <dbReference type="EMBL" id="CAG7903377.1"/>
    </source>
</evidence>
<evidence type="ECO:0000313" key="2">
    <source>
        <dbReference type="Proteomes" id="UP000694005"/>
    </source>
</evidence>
<feature type="non-terminal residue" evidence="1">
    <location>
        <position position="186"/>
    </location>
</feature>
<sequence length="186" mass="20506">MATTDLFTDVELITTGTGGFSRDSWKALLPGPLSLCSIQSSLTIFMTHIHLRFEDLLRPFPSVNSQHHLTASASIEKALFVHGEPLTRRPDPEARGLDICRTIFPDKIYYAINVHAWPPSNLTGRCAYSGEDNSSTTFVFYSSSGSISSIFDNHLPLSTACFAWSGVDEQASEGWARPIKRLVIAN</sequence>
<proteinExistence type="predicted"/>
<gene>
    <name evidence="1" type="ORF">BRAPAZ1V2_A07P30210.2</name>
</gene>